<gene>
    <name evidence="1" type="ORF">BDU57DRAFT_511300</name>
</gene>
<dbReference type="OrthoDB" id="4966at2759"/>
<dbReference type="EMBL" id="ML979133">
    <property type="protein sequence ID" value="KAF1918605.1"/>
    <property type="molecule type" value="Genomic_DNA"/>
</dbReference>
<reference evidence="1" key="1">
    <citation type="journal article" date="2020" name="Stud. Mycol.">
        <title>101 Dothideomycetes genomes: a test case for predicting lifestyles and emergence of pathogens.</title>
        <authorList>
            <person name="Haridas S."/>
            <person name="Albert R."/>
            <person name="Binder M."/>
            <person name="Bloem J."/>
            <person name="Labutti K."/>
            <person name="Salamov A."/>
            <person name="Andreopoulos B."/>
            <person name="Baker S."/>
            <person name="Barry K."/>
            <person name="Bills G."/>
            <person name="Bluhm B."/>
            <person name="Cannon C."/>
            <person name="Castanera R."/>
            <person name="Culley D."/>
            <person name="Daum C."/>
            <person name="Ezra D."/>
            <person name="Gonzalez J."/>
            <person name="Henrissat B."/>
            <person name="Kuo A."/>
            <person name="Liang C."/>
            <person name="Lipzen A."/>
            <person name="Lutzoni F."/>
            <person name="Magnuson J."/>
            <person name="Mondo S."/>
            <person name="Nolan M."/>
            <person name="Ohm R."/>
            <person name="Pangilinan J."/>
            <person name="Park H.-J."/>
            <person name="Ramirez L."/>
            <person name="Alfaro M."/>
            <person name="Sun H."/>
            <person name="Tritt A."/>
            <person name="Yoshinaga Y."/>
            <person name="Zwiers L.-H."/>
            <person name="Turgeon B."/>
            <person name="Goodwin S."/>
            <person name="Spatafora J."/>
            <person name="Crous P."/>
            <person name="Grigoriev I."/>
        </authorList>
    </citation>
    <scope>NUCLEOTIDE SEQUENCE</scope>
    <source>
        <strain evidence="1">HMLAC05119</strain>
    </source>
</reference>
<feature type="non-terminal residue" evidence="1">
    <location>
        <position position="1"/>
    </location>
</feature>
<accession>A0A6A5QSE3</accession>
<organism evidence="1 2">
    <name type="scientific">Ampelomyces quisqualis</name>
    <name type="common">Powdery mildew agent</name>
    <dbReference type="NCBI Taxonomy" id="50730"/>
    <lineage>
        <taxon>Eukaryota</taxon>
        <taxon>Fungi</taxon>
        <taxon>Dikarya</taxon>
        <taxon>Ascomycota</taxon>
        <taxon>Pezizomycotina</taxon>
        <taxon>Dothideomycetes</taxon>
        <taxon>Pleosporomycetidae</taxon>
        <taxon>Pleosporales</taxon>
        <taxon>Pleosporineae</taxon>
        <taxon>Phaeosphaeriaceae</taxon>
        <taxon>Ampelomyces</taxon>
    </lineage>
</organism>
<name>A0A6A5QSE3_AMPQU</name>
<proteinExistence type="predicted"/>
<dbReference type="Proteomes" id="UP000800096">
    <property type="component" value="Unassembled WGS sequence"/>
</dbReference>
<protein>
    <submittedName>
        <fullName evidence="1">Uncharacterized protein</fullName>
    </submittedName>
</protein>
<evidence type="ECO:0000313" key="1">
    <source>
        <dbReference type="EMBL" id="KAF1918605.1"/>
    </source>
</evidence>
<dbReference type="AlphaFoldDB" id="A0A6A5QSE3"/>
<sequence>MEMKEGMQREAYLRDGDVWRDQDFFWFAFFLTRLDLRLSDPVLGSAPGHLSHLLLSQKSLSTLYHVLTRTIVLDYDLTTDFVIRTYLPEDLDTDAFPWLDDEVDNGVPEEWWGIQMRQGWEIDGERMESAVDMVIEEGIRRHLHIQRWLVDFVMWGYGEGEATKKDTWPAKRKREKIIKGLDERFGVSSNTSEGDGNVAST</sequence>
<keyword evidence="2" id="KW-1185">Reference proteome</keyword>
<evidence type="ECO:0000313" key="2">
    <source>
        <dbReference type="Proteomes" id="UP000800096"/>
    </source>
</evidence>